<keyword evidence="2" id="KW-1185">Reference proteome</keyword>
<organism evidence="1 2">
    <name type="scientific">Candidatus Neptunichlamydia vexilliferae</name>
    <dbReference type="NCBI Taxonomy" id="1651774"/>
    <lineage>
        <taxon>Bacteria</taxon>
        <taxon>Pseudomonadati</taxon>
        <taxon>Chlamydiota</taxon>
        <taxon>Chlamydiia</taxon>
        <taxon>Parachlamydiales</taxon>
        <taxon>Simkaniaceae</taxon>
        <taxon>Candidatus Neptunichlamydia</taxon>
    </lineage>
</organism>
<dbReference type="Proteomes" id="UP001194714">
    <property type="component" value="Unassembled WGS sequence"/>
</dbReference>
<sequence length="329" mass="36979">MKIKAYPSELIPTLEGAIVKRGLVSFSVKGDGVYEVLDTLLSETSESGKSEEEILSYFVKEKKRQAKELIENLLKHQFLYLSEGEDSKVEEPCDVFYWEQGVKKEDIKKTLGAQAFAFLGVNSITRQLIALFDAMGLDNYTLISVPHLDTVPAKKEKAFSYEEWKKSSSTTVAIACSENGNHYFIKEINHLCFEKGVELFPVILNGKSGYIGPVIVPWETACFECFLLRREANASDFKLTQAIEKDRPTERKAFGFHPALALSLAGFAFIELERAYGGAMLKKRVNTILEVNLLDSLLIERRILKVPYCTTCSPANKNPELPIEKSLTI</sequence>
<evidence type="ECO:0008006" key="3">
    <source>
        <dbReference type="Google" id="ProtNLM"/>
    </source>
</evidence>
<comment type="caution">
    <text evidence="1">The sequence shown here is derived from an EMBL/GenBank/DDBJ whole genome shotgun (WGS) entry which is preliminary data.</text>
</comment>
<dbReference type="RefSeq" id="WP_194847306.1">
    <property type="nucleotide sequence ID" value="NZ_JAAEJV010000008.1"/>
</dbReference>
<dbReference type="EMBL" id="JAAEJV010000008">
    <property type="protein sequence ID" value="MBF5059004.1"/>
    <property type="molecule type" value="Genomic_DNA"/>
</dbReference>
<name>A0ABS0AYG1_9BACT</name>
<gene>
    <name evidence="1" type="ORF">NEPTK9_000507</name>
</gene>
<dbReference type="InterPro" id="IPR022291">
    <property type="entry name" value="Bacteriocin_synth_cyclodeHase"/>
</dbReference>
<dbReference type="Gene3D" id="3.40.50.720">
    <property type="entry name" value="NAD(P)-binding Rossmann-like Domain"/>
    <property type="match status" value="1"/>
</dbReference>
<dbReference type="InterPro" id="IPR035985">
    <property type="entry name" value="Ubiquitin-activating_enz"/>
</dbReference>
<dbReference type="NCBIfam" id="TIGR03882">
    <property type="entry name" value="cyclo_dehyd_2"/>
    <property type="match status" value="1"/>
</dbReference>
<protein>
    <recommendedName>
        <fullName evidence="3">TOMM leader peptide-binding protein</fullName>
    </recommendedName>
</protein>
<evidence type="ECO:0000313" key="1">
    <source>
        <dbReference type="EMBL" id="MBF5059004.1"/>
    </source>
</evidence>
<accession>A0ABS0AYG1</accession>
<reference evidence="1 2" key="1">
    <citation type="submission" date="2020-01" db="EMBL/GenBank/DDBJ databases">
        <title>Draft genome sequence of Cand. Neptunochlamydia vexilliferae K9.</title>
        <authorList>
            <person name="Schulz F."/>
            <person name="Koestlbacher S."/>
            <person name="Wascher F."/>
            <person name="Pizzetti I."/>
            <person name="Horn M."/>
        </authorList>
    </citation>
    <scope>NUCLEOTIDE SEQUENCE [LARGE SCALE GENOMIC DNA]</scope>
    <source>
        <strain evidence="1 2">K9</strain>
    </source>
</reference>
<dbReference type="SUPFAM" id="SSF69572">
    <property type="entry name" value="Activating enzymes of the ubiquitin-like proteins"/>
    <property type="match status" value="1"/>
</dbReference>
<proteinExistence type="predicted"/>
<evidence type="ECO:0000313" key="2">
    <source>
        <dbReference type="Proteomes" id="UP001194714"/>
    </source>
</evidence>